<sequence>MKSDIINIALAYLMLAIVQVSVMSDPCDSCGANANCVNGRCKCQTNYTGNPQFHCHQVGNLYCQLLNDPFLTTFANAKIHVHVLGATRFAQFVTRRSDTNQSCDFNLFAIMERIRGKFYPRSFEFVLKFPNVNVPSSTETLILRLESNRQTDGSIVWQYFISEQNPTALPLDQPISFNNCTIKLTVTTSRLVLAEIGCCGIQFGIRPYTADPSYVPGIFVKIDTDSNPTFNNWQSTNEPLCLDQGSFTFANIQTAQRLPDPVKAMTYHANINMAGWDYLNSLSDDRTLYVYLRSCKPIVRGELLDSAWLAFTNAPFINCINGNTGTNNKLYRFLINLMSYRCNHTYEGCEKAIAMILGACDVANHPFLQAYIDRDCE</sequence>
<evidence type="ECO:0000313" key="3">
    <source>
        <dbReference type="Proteomes" id="UP001497497"/>
    </source>
</evidence>
<keyword evidence="1" id="KW-0732">Signal</keyword>
<evidence type="ECO:0000313" key="2">
    <source>
        <dbReference type="EMBL" id="CAL1544301.1"/>
    </source>
</evidence>
<dbReference type="AlphaFoldDB" id="A0AAV2IF90"/>
<comment type="caution">
    <text evidence="2">The sequence shown here is derived from an EMBL/GenBank/DDBJ whole genome shotgun (WGS) entry which is preliminary data.</text>
</comment>
<keyword evidence="3" id="KW-1185">Reference proteome</keyword>
<organism evidence="2 3">
    <name type="scientific">Lymnaea stagnalis</name>
    <name type="common">Great pond snail</name>
    <name type="synonym">Helix stagnalis</name>
    <dbReference type="NCBI Taxonomy" id="6523"/>
    <lineage>
        <taxon>Eukaryota</taxon>
        <taxon>Metazoa</taxon>
        <taxon>Spiralia</taxon>
        <taxon>Lophotrochozoa</taxon>
        <taxon>Mollusca</taxon>
        <taxon>Gastropoda</taxon>
        <taxon>Heterobranchia</taxon>
        <taxon>Euthyneura</taxon>
        <taxon>Panpulmonata</taxon>
        <taxon>Hygrophila</taxon>
        <taxon>Lymnaeoidea</taxon>
        <taxon>Lymnaeidae</taxon>
        <taxon>Lymnaea</taxon>
    </lineage>
</organism>
<accession>A0AAV2IF90</accession>
<reference evidence="2 3" key="1">
    <citation type="submission" date="2024-04" db="EMBL/GenBank/DDBJ databases">
        <authorList>
            <consortium name="Genoscope - CEA"/>
            <person name="William W."/>
        </authorList>
    </citation>
    <scope>NUCLEOTIDE SEQUENCE [LARGE SCALE GENOMIC DNA]</scope>
</reference>
<protein>
    <submittedName>
        <fullName evidence="2">Uncharacterized protein</fullName>
    </submittedName>
</protein>
<dbReference type="EMBL" id="CAXITT010000613">
    <property type="protein sequence ID" value="CAL1544301.1"/>
    <property type="molecule type" value="Genomic_DNA"/>
</dbReference>
<feature type="chain" id="PRO_5043393686" evidence="1">
    <location>
        <begin position="25"/>
        <end position="377"/>
    </location>
</feature>
<gene>
    <name evidence="2" type="ORF">GSLYS_00017814001</name>
</gene>
<evidence type="ECO:0000256" key="1">
    <source>
        <dbReference type="SAM" id="SignalP"/>
    </source>
</evidence>
<name>A0AAV2IF90_LYMST</name>
<dbReference type="Proteomes" id="UP001497497">
    <property type="component" value="Unassembled WGS sequence"/>
</dbReference>
<proteinExistence type="predicted"/>
<feature type="signal peptide" evidence="1">
    <location>
        <begin position="1"/>
        <end position="24"/>
    </location>
</feature>